<comment type="caution">
    <text evidence="6">The sequence shown here is derived from an EMBL/GenBank/DDBJ whole genome shotgun (WGS) entry which is preliminary data.</text>
</comment>
<name>A0ABX5J7R2_9RHOB</name>
<dbReference type="InterPro" id="IPR011991">
    <property type="entry name" value="ArsR-like_HTH"/>
</dbReference>
<keyword evidence="1" id="KW-0805">Transcription regulation</keyword>
<evidence type="ECO:0000313" key="6">
    <source>
        <dbReference type="EMBL" id="PTM76795.1"/>
    </source>
</evidence>
<sequence>MNDATQNPPIDGSEGVLTGGDGGAKSFYKMARVLDCFSRTRGSLSLTEIVERTGMPRTTIHRIVASLRDIGLIDQDGRRGDYRLGLRMFHYGSVVMANLDLNRHAHPHVLSLHQITGEIVHLHMFDGSQMVCIEREEMGDVRNTTLTVIEAAPVHCTSVGKAFLAFQEPDVLRRIAAEEGLERRTEHTLCSIEALTADLELIRKRGFAFDLEENEIGVQCVGAPIRDSRGRVFAAISVSGPTSRMQQARLLGLSGLVTATADRISTELGWLG</sequence>
<dbReference type="InterPro" id="IPR036388">
    <property type="entry name" value="WH-like_DNA-bd_sf"/>
</dbReference>
<dbReference type="PROSITE" id="PS51078">
    <property type="entry name" value="ICLR_ED"/>
    <property type="match status" value="1"/>
</dbReference>
<keyword evidence="2" id="KW-0238">DNA-binding</keyword>
<dbReference type="Gene3D" id="3.30.450.40">
    <property type="match status" value="1"/>
</dbReference>
<evidence type="ECO:0000256" key="3">
    <source>
        <dbReference type="ARBA" id="ARBA00023163"/>
    </source>
</evidence>
<evidence type="ECO:0000256" key="2">
    <source>
        <dbReference type="ARBA" id="ARBA00023125"/>
    </source>
</evidence>
<dbReference type="Proteomes" id="UP000240800">
    <property type="component" value="Unassembled WGS sequence"/>
</dbReference>
<protein>
    <submittedName>
        <fullName evidence="6">IclR family transcriptional regulator</fullName>
    </submittedName>
</protein>
<dbReference type="InterPro" id="IPR036390">
    <property type="entry name" value="WH_DNA-bd_sf"/>
</dbReference>
<proteinExistence type="predicted"/>
<dbReference type="PANTHER" id="PTHR30136">
    <property type="entry name" value="HELIX-TURN-HELIX TRANSCRIPTIONAL REGULATOR, ICLR FAMILY"/>
    <property type="match status" value="1"/>
</dbReference>
<dbReference type="InterPro" id="IPR029016">
    <property type="entry name" value="GAF-like_dom_sf"/>
</dbReference>
<dbReference type="PROSITE" id="PS51077">
    <property type="entry name" value="HTH_ICLR"/>
    <property type="match status" value="1"/>
</dbReference>
<dbReference type="SUPFAM" id="SSF55781">
    <property type="entry name" value="GAF domain-like"/>
    <property type="match status" value="1"/>
</dbReference>
<dbReference type="InterPro" id="IPR050707">
    <property type="entry name" value="HTH_MetabolicPath_Reg"/>
</dbReference>
<dbReference type="SMART" id="SM00346">
    <property type="entry name" value="HTH_ICLR"/>
    <property type="match status" value="1"/>
</dbReference>
<accession>A0ABX5J7R2</accession>
<dbReference type="SUPFAM" id="SSF46785">
    <property type="entry name" value="Winged helix' DNA-binding domain"/>
    <property type="match status" value="1"/>
</dbReference>
<evidence type="ECO:0000259" key="5">
    <source>
        <dbReference type="PROSITE" id="PS51078"/>
    </source>
</evidence>
<dbReference type="Gene3D" id="1.10.10.10">
    <property type="entry name" value="Winged helix-like DNA-binding domain superfamily/Winged helix DNA-binding domain"/>
    <property type="match status" value="1"/>
</dbReference>
<feature type="domain" description="HTH iclR-type" evidence="4">
    <location>
        <begin position="24"/>
        <end position="86"/>
    </location>
</feature>
<dbReference type="EMBL" id="PZZW01000007">
    <property type="protein sequence ID" value="PTM76795.1"/>
    <property type="molecule type" value="Genomic_DNA"/>
</dbReference>
<reference evidence="6 7" key="1">
    <citation type="submission" date="2018-04" db="EMBL/GenBank/DDBJ databases">
        <title>Genomic Encyclopedia of Type Strains, Phase III (KMG-III): the genomes of soil and plant-associated and newly described type strains.</title>
        <authorList>
            <person name="Whitman W."/>
        </authorList>
    </citation>
    <scope>NUCLEOTIDE SEQUENCE [LARGE SCALE GENOMIC DNA]</scope>
    <source>
        <strain evidence="6 7">JA192</strain>
    </source>
</reference>
<gene>
    <name evidence="6" type="ORF">C8J29_10771</name>
</gene>
<evidence type="ECO:0000313" key="7">
    <source>
        <dbReference type="Proteomes" id="UP000240800"/>
    </source>
</evidence>
<dbReference type="Pfam" id="PF01614">
    <property type="entry name" value="IclR_C"/>
    <property type="match status" value="1"/>
</dbReference>
<dbReference type="InterPro" id="IPR005471">
    <property type="entry name" value="Tscrpt_reg_IclR_N"/>
</dbReference>
<keyword evidence="7" id="KW-1185">Reference proteome</keyword>
<evidence type="ECO:0000256" key="1">
    <source>
        <dbReference type="ARBA" id="ARBA00023015"/>
    </source>
</evidence>
<keyword evidence="3" id="KW-0804">Transcription</keyword>
<feature type="domain" description="IclR-ED" evidence="5">
    <location>
        <begin position="87"/>
        <end position="270"/>
    </location>
</feature>
<dbReference type="InterPro" id="IPR014757">
    <property type="entry name" value="Tscrpt_reg_IclR_C"/>
</dbReference>
<dbReference type="CDD" id="cd00090">
    <property type="entry name" value="HTH_ARSR"/>
    <property type="match status" value="1"/>
</dbReference>
<evidence type="ECO:0000259" key="4">
    <source>
        <dbReference type="PROSITE" id="PS51077"/>
    </source>
</evidence>
<organism evidence="6 7">
    <name type="scientific">Cereibacter johrii</name>
    <dbReference type="NCBI Taxonomy" id="445629"/>
    <lineage>
        <taxon>Bacteria</taxon>
        <taxon>Pseudomonadati</taxon>
        <taxon>Pseudomonadota</taxon>
        <taxon>Alphaproteobacteria</taxon>
        <taxon>Rhodobacterales</taxon>
        <taxon>Paracoccaceae</taxon>
        <taxon>Cereibacter</taxon>
    </lineage>
</organism>
<dbReference type="PANTHER" id="PTHR30136:SF35">
    <property type="entry name" value="HTH-TYPE TRANSCRIPTIONAL REGULATOR RV1719"/>
    <property type="match status" value="1"/>
</dbReference>
<dbReference type="RefSeq" id="WP_084295514.1">
    <property type="nucleotide sequence ID" value="NZ_JBNGEX010000006.1"/>
</dbReference>
<dbReference type="Pfam" id="PF09339">
    <property type="entry name" value="HTH_IclR"/>
    <property type="match status" value="1"/>
</dbReference>